<dbReference type="Gene3D" id="3.20.20.70">
    <property type="entry name" value="Aldolase class I"/>
    <property type="match status" value="1"/>
</dbReference>
<sequence length="299" mass="32317">MTSSIKEPLSLFLLTLDERVDLYADVLGVTGKPSSAERERAAELKRVVFEGIRAAIEQGLPKPSVAIWADGDLGESVLLRAKAMSIATSASPGNGMKTLSHLFVDYIGIQLGFNPDSSHDTRKQLLKQLKILSDGTRKESIQLIVELDSSPTATQIESFGNPMKARANLLVKAIQQLQDAGVDSAIWAFNPEGIESFVATLAAQGHIDGRQSKVLLCTSGDFSTNNVNGLTADEKRITRLAARTHGVDGLLIGPGAYYRDLVNYNADNNQRDEAILSIANHLIDTSKLFEQSRSASPVL</sequence>
<accession>A0A381P6F0</accession>
<name>A0A381P6F0_9ZZZZ</name>
<protein>
    <submittedName>
        <fullName evidence="1">Uncharacterized protein</fullName>
    </submittedName>
</protein>
<gene>
    <name evidence="1" type="ORF">METZ01_LOCUS14841</name>
</gene>
<evidence type="ECO:0000313" key="1">
    <source>
        <dbReference type="EMBL" id="SUZ61987.1"/>
    </source>
</evidence>
<proteinExistence type="predicted"/>
<organism evidence="1">
    <name type="scientific">marine metagenome</name>
    <dbReference type="NCBI Taxonomy" id="408172"/>
    <lineage>
        <taxon>unclassified sequences</taxon>
        <taxon>metagenomes</taxon>
        <taxon>ecological metagenomes</taxon>
    </lineage>
</organism>
<dbReference type="InterPro" id="IPR013785">
    <property type="entry name" value="Aldolase_TIM"/>
</dbReference>
<reference evidence="1" key="1">
    <citation type="submission" date="2018-05" db="EMBL/GenBank/DDBJ databases">
        <authorList>
            <person name="Lanie J.A."/>
            <person name="Ng W.-L."/>
            <person name="Kazmierczak K.M."/>
            <person name="Andrzejewski T.M."/>
            <person name="Davidsen T.M."/>
            <person name="Wayne K.J."/>
            <person name="Tettelin H."/>
            <person name="Glass J.I."/>
            <person name="Rusch D."/>
            <person name="Podicherti R."/>
            <person name="Tsui H.-C.T."/>
            <person name="Winkler M.E."/>
        </authorList>
    </citation>
    <scope>NUCLEOTIDE SEQUENCE</scope>
</reference>
<dbReference type="EMBL" id="UINC01000840">
    <property type="protein sequence ID" value="SUZ61987.1"/>
    <property type="molecule type" value="Genomic_DNA"/>
</dbReference>
<dbReference type="AlphaFoldDB" id="A0A381P6F0"/>